<feature type="domain" description="RNA polymerase sigma-70 region 2" evidence="7">
    <location>
        <begin position="23"/>
        <end position="89"/>
    </location>
</feature>
<sequence length="201" mass="23190">MTREDNLLIRQIAEGNELAFKMLYDHYSPKVYNTLISYTKNAEDAEELLQDVFVTVFNTAQSFRSDSTVSTWIYRISVNKSLDFLRKKNSSKRFGIFASLYKRDSAEIKYESVDFVHPGVKMENKEDAKVLFSVIDELSEKQKTVFILTQIEDLSQQEVADILQTTRKAVESLLQRAKANLKISLEKHFPERGNSSKNTSQ</sequence>
<dbReference type="NCBIfam" id="TIGR02937">
    <property type="entry name" value="sigma70-ECF"/>
    <property type="match status" value="1"/>
</dbReference>
<dbReference type="InterPro" id="IPR000838">
    <property type="entry name" value="RNA_pol_sigma70_ECF_CS"/>
</dbReference>
<dbReference type="GO" id="GO:0016987">
    <property type="term" value="F:sigma factor activity"/>
    <property type="evidence" value="ECO:0007669"/>
    <property type="project" value="UniProtKB-KW"/>
</dbReference>
<dbReference type="GO" id="GO:0006352">
    <property type="term" value="P:DNA-templated transcription initiation"/>
    <property type="evidence" value="ECO:0007669"/>
    <property type="project" value="InterPro"/>
</dbReference>
<evidence type="ECO:0000256" key="6">
    <source>
        <dbReference type="RuleBase" id="RU000716"/>
    </source>
</evidence>
<dbReference type="PANTHER" id="PTHR43133:SF8">
    <property type="entry name" value="RNA POLYMERASE SIGMA FACTOR HI_1459-RELATED"/>
    <property type="match status" value="1"/>
</dbReference>
<dbReference type="InterPro" id="IPR014284">
    <property type="entry name" value="RNA_pol_sigma-70_dom"/>
</dbReference>
<proteinExistence type="inferred from homology"/>
<dbReference type="InterPro" id="IPR013324">
    <property type="entry name" value="RNA_pol_sigma_r3/r4-like"/>
</dbReference>
<dbReference type="InterPro" id="IPR013325">
    <property type="entry name" value="RNA_pol_sigma_r2"/>
</dbReference>
<dbReference type="Proteomes" id="UP000198790">
    <property type="component" value="Unassembled WGS sequence"/>
</dbReference>
<evidence type="ECO:0000256" key="4">
    <source>
        <dbReference type="ARBA" id="ARBA00023125"/>
    </source>
</evidence>
<keyword evidence="10" id="KW-1185">Reference proteome</keyword>
<dbReference type="Gene3D" id="1.10.1740.10">
    <property type="match status" value="1"/>
</dbReference>
<dbReference type="InterPro" id="IPR013249">
    <property type="entry name" value="RNA_pol_sigma70_r4_t2"/>
</dbReference>
<organism evidence="9 10">
    <name type="scientific">Algoriphagus aquimarinus</name>
    <dbReference type="NCBI Taxonomy" id="237018"/>
    <lineage>
        <taxon>Bacteria</taxon>
        <taxon>Pseudomonadati</taxon>
        <taxon>Bacteroidota</taxon>
        <taxon>Cytophagia</taxon>
        <taxon>Cytophagales</taxon>
        <taxon>Cyclobacteriaceae</taxon>
        <taxon>Algoriphagus</taxon>
    </lineage>
</organism>
<keyword evidence="5 6" id="KW-0804">Transcription</keyword>
<gene>
    <name evidence="9" type="ORF">SAMN04489723_108177</name>
</gene>
<dbReference type="OrthoDB" id="9780326at2"/>
<evidence type="ECO:0000256" key="1">
    <source>
        <dbReference type="ARBA" id="ARBA00010641"/>
    </source>
</evidence>
<feature type="domain" description="RNA polymerase sigma factor 70 region 4 type 2" evidence="8">
    <location>
        <begin position="134"/>
        <end position="181"/>
    </location>
</feature>
<evidence type="ECO:0000313" key="10">
    <source>
        <dbReference type="Proteomes" id="UP000198790"/>
    </source>
</evidence>
<evidence type="ECO:0000256" key="3">
    <source>
        <dbReference type="ARBA" id="ARBA00023082"/>
    </source>
</evidence>
<dbReference type="PROSITE" id="PS01063">
    <property type="entry name" value="SIGMA70_ECF"/>
    <property type="match status" value="1"/>
</dbReference>
<evidence type="ECO:0000256" key="2">
    <source>
        <dbReference type="ARBA" id="ARBA00023015"/>
    </source>
</evidence>
<dbReference type="Gene3D" id="1.10.10.10">
    <property type="entry name" value="Winged helix-like DNA-binding domain superfamily/Winged helix DNA-binding domain"/>
    <property type="match status" value="1"/>
</dbReference>
<keyword evidence="2 6" id="KW-0805">Transcription regulation</keyword>
<comment type="similarity">
    <text evidence="1 6">Belongs to the sigma-70 factor family. ECF subfamily.</text>
</comment>
<dbReference type="AlphaFoldDB" id="A0A1I1AJ61"/>
<evidence type="ECO:0000256" key="5">
    <source>
        <dbReference type="ARBA" id="ARBA00023163"/>
    </source>
</evidence>
<reference evidence="9 10" key="1">
    <citation type="submission" date="2016-10" db="EMBL/GenBank/DDBJ databases">
        <authorList>
            <person name="de Groot N.N."/>
        </authorList>
    </citation>
    <scope>NUCLEOTIDE SEQUENCE [LARGE SCALE GENOMIC DNA]</scope>
    <source>
        <strain evidence="9 10">DSM 23399</strain>
    </source>
</reference>
<evidence type="ECO:0000313" key="9">
    <source>
        <dbReference type="EMBL" id="SFB38059.1"/>
    </source>
</evidence>
<dbReference type="InterPro" id="IPR036388">
    <property type="entry name" value="WH-like_DNA-bd_sf"/>
</dbReference>
<dbReference type="CDD" id="cd06171">
    <property type="entry name" value="Sigma70_r4"/>
    <property type="match status" value="1"/>
</dbReference>
<dbReference type="EMBL" id="FOKK01000008">
    <property type="protein sequence ID" value="SFB38059.1"/>
    <property type="molecule type" value="Genomic_DNA"/>
</dbReference>
<dbReference type="InterPro" id="IPR007627">
    <property type="entry name" value="RNA_pol_sigma70_r2"/>
</dbReference>
<dbReference type="Pfam" id="PF04542">
    <property type="entry name" value="Sigma70_r2"/>
    <property type="match status" value="1"/>
</dbReference>
<protein>
    <recommendedName>
        <fullName evidence="6">RNA polymerase sigma factor</fullName>
    </recommendedName>
</protein>
<dbReference type="RefSeq" id="WP_092897877.1">
    <property type="nucleotide sequence ID" value="NZ_FOKK01000008.1"/>
</dbReference>
<dbReference type="SUPFAM" id="SSF88659">
    <property type="entry name" value="Sigma3 and sigma4 domains of RNA polymerase sigma factors"/>
    <property type="match status" value="1"/>
</dbReference>
<dbReference type="STRING" id="237018.SAMN04489723_108177"/>
<keyword evidence="4 6" id="KW-0238">DNA-binding</keyword>
<evidence type="ECO:0000259" key="8">
    <source>
        <dbReference type="Pfam" id="PF08281"/>
    </source>
</evidence>
<dbReference type="PANTHER" id="PTHR43133">
    <property type="entry name" value="RNA POLYMERASE ECF-TYPE SIGMA FACTO"/>
    <property type="match status" value="1"/>
</dbReference>
<evidence type="ECO:0000259" key="7">
    <source>
        <dbReference type="Pfam" id="PF04542"/>
    </source>
</evidence>
<dbReference type="InterPro" id="IPR039425">
    <property type="entry name" value="RNA_pol_sigma-70-like"/>
</dbReference>
<dbReference type="GO" id="GO:0003677">
    <property type="term" value="F:DNA binding"/>
    <property type="evidence" value="ECO:0007669"/>
    <property type="project" value="UniProtKB-KW"/>
</dbReference>
<dbReference type="SUPFAM" id="SSF88946">
    <property type="entry name" value="Sigma2 domain of RNA polymerase sigma factors"/>
    <property type="match status" value="1"/>
</dbReference>
<keyword evidence="3 6" id="KW-0731">Sigma factor</keyword>
<name>A0A1I1AJ61_9BACT</name>
<accession>A0A1I1AJ61</accession>
<dbReference type="Pfam" id="PF08281">
    <property type="entry name" value="Sigma70_r4_2"/>
    <property type="match status" value="1"/>
</dbReference>